<accession>A0A1B2EVJ4</accession>
<keyword evidence="8" id="KW-0614">Plasmid</keyword>
<sequence>MNIGQASEASGVSAKMIRYYESIGLIPKPVRTEAGYRVYSDNDVHTLGFIRRARDLGFSVEQITELVALWRDRDRASTDVNRIALEHVDVLERKVRELQEMAVTLKHLAKHCHGDRRPECPIIEGLQGNSATAAAELHLTPQFGAASLQPVRRASAGKRVRH</sequence>
<dbReference type="SUPFAM" id="SSF46955">
    <property type="entry name" value="Putative DNA-binding domain"/>
    <property type="match status" value="1"/>
</dbReference>
<dbReference type="KEGG" id="moc:BB934_37455"/>
<dbReference type="GO" id="GO:0003700">
    <property type="term" value="F:DNA-binding transcription factor activity"/>
    <property type="evidence" value="ECO:0007669"/>
    <property type="project" value="InterPro"/>
</dbReference>
<evidence type="ECO:0000256" key="3">
    <source>
        <dbReference type="ARBA" id="ARBA00023015"/>
    </source>
</evidence>
<dbReference type="EMBL" id="CP016619">
    <property type="protein sequence ID" value="ANY83963.1"/>
    <property type="molecule type" value="Genomic_DNA"/>
</dbReference>
<protein>
    <submittedName>
        <fullName evidence="8">Cu(I)-responsive transcriptional regulator</fullName>
    </submittedName>
</protein>
<evidence type="ECO:0000256" key="2">
    <source>
        <dbReference type="ARBA" id="ARBA00022490"/>
    </source>
</evidence>
<evidence type="ECO:0000256" key="5">
    <source>
        <dbReference type="ARBA" id="ARBA00023163"/>
    </source>
</evidence>
<dbReference type="PROSITE" id="PS00552">
    <property type="entry name" value="HTH_MERR_1"/>
    <property type="match status" value="1"/>
</dbReference>
<dbReference type="Pfam" id="PF09278">
    <property type="entry name" value="MerR-DNA-bind"/>
    <property type="match status" value="1"/>
</dbReference>
<dbReference type="GO" id="GO:0005507">
    <property type="term" value="F:copper ion binding"/>
    <property type="evidence" value="ECO:0007669"/>
    <property type="project" value="InterPro"/>
</dbReference>
<dbReference type="GO" id="GO:0045893">
    <property type="term" value="P:positive regulation of DNA-templated transcription"/>
    <property type="evidence" value="ECO:0007669"/>
    <property type="project" value="InterPro"/>
</dbReference>
<keyword evidence="2" id="KW-0963">Cytoplasm</keyword>
<dbReference type="GO" id="GO:0003677">
    <property type="term" value="F:DNA binding"/>
    <property type="evidence" value="ECO:0007669"/>
    <property type="project" value="UniProtKB-KW"/>
</dbReference>
<reference evidence="8" key="1">
    <citation type="submission" date="2016-07" db="EMBL/GenBank/DDBJ databases">
        <title>Microvirga ossetica sp. nov. a new species of rhizobia isolated from root nodules of the legume species Vicia alpestris Steven originated from North Ossetia region in the Caucasus.</title>
        <authorList>
            <person name="Safronova V.I."/>
            <person name="Kuznetsova I.G."/>
            <person name="Sazanova A.L."/>
            <person name="Belimov A."/>
            <person name="Andronov E."/>
            <person name="Osledkin Y.S."/>
            <person name="Onishchuk O.P."/>
            <person name="Kurchak O.N."/>
            <person name="Shaposhnikov A.I."/>
            <person name="Willems A."/>
            <person name="Tikhonovich I.A."/>
        </authorList>
    </citation>
    <scope>NUCLEOTIDE SEQUENCE [LARGE SCALE GENOMIC DNA]</scope>
    <source>
        <strain evidence="8">V5/3M</strain>
        <plasmid evidence="8">unnamed2</plasmid>
    </source>
</reference>
<dbReference type="InterPro" id="IPR047057">
    <property type="entry name" value="MerR_fam"/>
</dbReference>
<dbReference type="InterPro" id="IPR000551">
    <property type="entry name" value="MerR-type_HTH_dom"/>
</dbReference>
<dbReference type="PANTHER" id="PTHR30204:SF94">
    <property type="entry name" value="HEAVY METAL-DEPENDENT TRANSCRIPTIONAL REGULATOR HI_0293-RELATED"/>
    <property type="match status" value="1"/>
</dbReference>
<dbReference type="OrthoDB" id="9802944at2"/>
<keyword evidence="3" id="KW-0805">Transcription regulation</keyword>
<proteinExistence type="predicted"/>
<evidence type="ECO:0000256" key="4">
    <source>
        <dbReference type="ARBA" id="ARBA00023125"/>
    </source>
</evidence>
<dbReference type="PRINTS" id="PR00040">
    <property type="entry name" value="HTHMERR"/>
</dbReference>
<dbReference type="InterPro" id="IPR011789">
    <property type="entry name" value="CueR"/>
</dbReference>
<dbReference type="NCBIfam" id="TIGR02044">
    <property type="entry name" value="CueR"/>
    <property type="match status" value="1"/>
</dbReference>
<organism evidence="8">
    <name type="scientific">Microvirga ossetica</name>
    <dbReference type="NCBI Taxonomy" id="1882682"/>
    <lineage>
        <taxon>Bacteria</taxon>
        <taxon>Pseudomonadati</taxon>
        <taxon>Pseudomonadota</taxon>
        <taxon>Alphaproteobacteria</taxon>
        <taxon>Hyphomicrobiales</taxon>
        <taxon>Methylobacteriaceae</taxon>
        <taxon>Microvirga</taxon>
    </lineage>
</organism>
<name>A0A1B2EVJ4_9HYPH</name>
<dbReference type="AlphaFoldDB" id="A0A1B2EVJ4"/>
<keyword evidence="6" id="KW-0175">Coiled coil</keyword>
<dbReference type="RefSeq" id="WP_099514903.1">
    <property type="nucleotide sequence ID" value="NZ_CP016619.1"/>
</dbReference>
<dbReference type="Pfam" id="PF00376">
    <property type="entry name" value="MerR"/>
    <property type="match status" value="1"/>
</dbReference>
<keyword evidence="5" id="KW-0804">Transcription</keyword>
<evidence type="ECO:0000259" key="7">
    <source>
        <dbReference type="PROSITE" id="PS50937"/>
    </source>
</evidence>
<evidence type="ECO:0000256" key="6">
    <source>
        <dbReference type="SAM" id="Coils"/>
    </source>
</evidence>
<dbReference type="InterPro" id="IPR009061">
    <property type="entry name" value="DNA-bd_dom_put_sf"/>
</dbReference>
<dbReference type="Gene3D" id="1.10.1660.10">
    <property type="match status" value="1"/>
</dbReference>
<feature type="domain" description="HTH merR-type" evidence="7">
    <location>
        <begin position="1"/>
        <end position="69"/>
    </location>
</feature>
<dbReference type="InterPro" id="IPR015358">
    <property type="entry name" value="Tscrpt_reg_MerR_DNA-bd"/>
</dbReference>
<comment type="subcellular location">
    <subcellularLocation>
        <location evidence="1">Cytoplasm</location>
    </subcellularLocation>
</comment>
<evidence type="ECO:0000313" key="8">
    <source>
        <dbReference type="EMBL" id="ANY83963.1"/>
    </source>
</evidence>
<dbReference type="PANTHER" id="PTHR30204">
    <property type="entry name" value="REDOX-CYCLING DRUG-SENSING TRANSCRIPTIONAL ACTIVATOR SOXR"/>
    <property type="match status" value="1"/>
</dbReference>
<dbReference type="CDD" id="cd01108">
    <property type="entry name" value="HTH_CueR"/>
    <property type="match status" value="1"/>
</dbReference>
<geneLocation type="plasmid" evidence="8">
    <name>unnamed2</name>
</geneLocation>
<evidence type="ECO:0000256" key="1">
    <source>
        <dbReference type="ARBA" id="ARBA00004496"/>
    </source>
</evidence>
<gene>
    <name evidence="8" type="ORF">BB934_37455</name>
</gene>
<keyword evidence="4" id="KW-0238">DNA-binding</keyword>
<feature type="coiled-coil region" evidence="6">
    <location>
        <begin position="81"/>
        <end position="108"/>
    </location>
</feature>
<dbReference type="SMART" id="SM00422">
    <property type="entry name" value="HTH_MERR"/>
    <property type="match status" value="1"/>
</dbReference>
<dbReference type="PROSITE" id="PS50937">
    <property type="entry name" value="HTH_MERR_2"/>
    <property type="match status" value="1"/>
</dbReference>
<dbReference type="GO" id="GO:0005737">
    <property type="term" value="C:cytoplasm"/>
    <property type="evidence" value="ECO:0007669"/>
    <property type="project" value="UniProtKB-SubCell"/>
</dbReference>